<keyword evidence="1" id="KW-1133">Transmembrane helix</keyword>
<accession>A0A6B9ZQK8</accession>
<proteinExistence type="predicted"/>
<dbReference type="Gene3D" id="3.55.50.30">
    <property type="match status" value="1"/>
</dbReference>
<dbReference type="PANTHER" id="PTHR30273:SF2">
    <property type="entry name" value="PROTEIN FECR"/>
    <property type="match status" value="1"/>
</dbReference>
<evidence type="ECO:0000256" key="1">
    <source>
        <dbReference type="SAM" id="Phobius"/>
    </source>
</evidence>
<keyword evidence="1" id="KW-0472">Membrane</keyword>
<dbReference type="Pfam" id="PF16344">
    <property type="entry name" value="FecR_C"/>
    <property type="match status" value="1"/>
</dbReference>
<organism evidence="4 5">
    <name type="scientific">Chitinophaga agri</name>
    <dbReference type="NCBI Taxonomy" id="2703787"/>
    <lineage>
        <taxon>Bacteria</taxon>
        <taxon>Pseudomonadati</taxon>
        <taxon>Bacteroidota</taxon>
        <taxon>Chitinophagia</taxon>
        <taxon>Chitinophagales</taxon>
        <taxon>Chitinophagaceae</taxon>
        <taxon>Chitinophaga</taxon>
    </lineage>
</organism>
<evidence type="ECO:0000313" key="5">
    <source>
        <dbReference type="Proteomes" id="UP000476411"/>
    </source>
</evidence>
<dbReference type="Gene3D" id="2.60.120.1440">
    <property type="match status" value="1"/>
</dbReference>
<reference evidence="4 5" key="1">
    <citation type="submission" date="2020-01" db="EMBL/GenBank/DDBJ databases">
        <title>Complete genome sequence of Chitinophaga sp. H33E-04 isolated from quinoa roots.</title>
        <authorList>
            <person name="Weon H.-Y."/>
            <person name="Lee S.A."/>
        </authorList>
    </citation>
    <scope>NUCLEOTIDE SEQUENCE [LARGE SCALE GENOMIC DNA]</scope>
    <source>
        <strain evidence="4 5">H33E-04</strain>
    </source>
</reference>
<protein>
    <submittedName>
        <fullName evidence="4">DUF4974 domain-containing protein</fullName>
    </submittedName>
</protein>
<dbReference type="Pfam" id="PF04773">
    <property type="entry name" value="FecR"/>
    <property type="match status" value="1"/>
</dbReference>
<evidence type="ECO:0000259" key="3">
    <source>
        <dbReference type="Pfam" id="PF16344"/>
    </source>
</evidence>
<dbReference type="GO" id="GO:0016989">
    <property type="term" value="F:sigma factor antagonist activity"/>
    <property type="evidence" value="ECO:0007669"/>
    <property type="project" value="TreeGrafter"/>
</dbReference>
<feature type="transmembrane region" description="Helical" evidence="1">
    <location>
        <begin position="77"/>
        <end position="94"/>
    </location>
</feature>
<evidence type="ECO:0000259" key="2">
    <source>
        <dbReference type="Pfam" id="PF04773"/>
    </source>
</evidence>
<keyword evidence="1" id="KW-0812">Transmembrane</keyword>
<sequence>MDINDDMIRRFFDQECDEAEARVVADWLKVHPHVADQYYKESDWCSETGEQLPAAGWDAMWKAVTDKIRRRYIITRVAYGLAICFCITAVYIGLSDHSGPVAEVQYAQVQQVTDSFVCSNDSDSSLQYTLDDGTLVRLQPHSLLRLSHRQWRTVREVLVEGEAVFHVAGEQGRPFIVYCDNLSVQALGTIFSVKKHHHDRDVKVRLYEGKVVVKPVARDGQLLPHFTRYLQPGQELVIPLNTYRPMQQYFLQGQKGTDLISNRKKNSTPDIRPTGWYEFTSQPLADVFTTLEILHGVHIHYNKSTLENLFFIGRFEPDESIEDVLGTIALLNNLSVTKRSDNNYYVKAKG</sequence>
<dbReference type="PANTHER" id="PTHR30273">
    <property type="entry name" value="PERIPLASMIC SIGNAL SENSOR AND SIGMA FACTOR ACTIVATOR FECR-RELATED"/>
    <property type="match status" value="1"/>
</dbReference>
<dbReference type="Proteomes" id="UP000476411">
    <property type="component" value="Chromosome"/>
</dbReference>
<dbReference type="InterPro" id="IPR012373">
    <property type="entry name" value="Ferrdict_sens_TM"/>
</dbReference>
<feature type="domain" description="FecR protein" evidence="2">
    <location>
        <begin position="122"/>
        <end position="211"/>
    </location>
</feature>
<dbReference type="InterPro" id="IPR032508">
    <property type="entry name" value="FecR_C"/>
</dbReference>
<name>A0A6B9ZQK8_9BACT</name>
<keyword evidence="5" id="KW-1185">Reference proteome</keyword>
<dbReference type="KEGG" id="chih:GWR21_28120"/>
<dbReference type="AlphaFoldDB" id="A0A6B9ZQK8"/>
<dbReference type="InterPro" id="IPR006860">
    <property type="entry name" value="FecR"/>
</dbReference>
<feature type="domain" description="Protein FecR C-terminal" evidence="3">
    <location>
        <begin position="278"/>
        <end position="345"/>
    </location>
</feature>
<dbReference type="RefSeq" id="WP_162335029.1">
    <property type="nucleotide sequence ID" value="NZ_CP048113.1"/>
</dbReference>
<dbReference type="EMBL" id="CP048113">
    <property type="protein sequence ID" value="QHS63313.1"/>
    <property type="molecule type" value="Genomic_DNA"/>
</dbReference>
<evidence type="ECO:0000313" key="4">
    <source>
        <dbReference type="EMBL" id="QHS63313.1"/>
    </source>
</evidence>
<dbReference type="PIRSF" id="PIRSF018266">
    <property type="entry name" value="FecR"/>
    <property type="match status" value="1"/>
</dbReference>
<gene>
    <name evidence="4" type="ORF">GWR21_28120</name>
</gene>